<gene>
    <name evidence="10" type="ORF">LCGC14_0042270</name>
</gene>
<dbReference type="InterPro" id="IPR004960">
    <property type="entry name" value="LipA_acyltrans"/>
</dbReference>
<evidence type="ECO:0000256" key="2">
    <source>
        <dbReference type="ARBA" id="ARBA00022475"/>
    </source>
</evidence>
<evidence type="ECO:0000256" key="5">
    <source>
        <dbReference type="ARBA" id="ARBA00022692"/>
    </source>
</evidence>
<keyword evidence="6" id="KW-0448">Lipopolysaccharide biosynthesis</keyword>
<dbReference type="Pfam" id="PF03279">
    <property type="entry name" value="Lip_A_acyltrans"/>
    <property type="match status" value="1"/>
</dbReference>
<proteinExistence type="inferred from homology"/>
<dbReference type="EMBL" id="LAZR01000008">
    <property type="protein sequence ID" value="KKO09108.1"/>
    <property type="molecule type" value="Genomic_DNA"/>
</dbReference>
<dbReference type="InterPro" id="IPR011920">
    <property type="entry name" value="Lipid_A_LpxL_LpxP"/>
</dbReference>
<evidence type="ECO:0000256" key="8">
    <source>
        <dbReference type="ARBA" id="ARBA00023136"/>
    </source>
</evidence>
<dbReference type="GO" id="GO:0016746">
    <property type="term" value="F:acyltransferase activity"/>
    <property type="evidence" value="ECO:0007669"/>
    <property type="project" value="UniProtKB-KW"/>
</dbReference>
<accession>A0A0F9W9U0</accession>
<protein>
    <recommendedName>
        <fullName evidence="11">Lipid A biosynthesis lauroyl acyltransferase</fullName>
    </recommendedName>
</protein>
<evidence type="ECO:0000256" key="1">
    <source>
        <dbReference type="ARBA" id="ARBA00004533"/>
    </source>
</evidence>
<comment type="caution">
    <text evidence="10">The sequence shown here is derived from an EMBL/GenBank/DDBJ whole genome shotgun (WGS) entry which is preliminary data.</text>
</comment>
<dbReference type="PIRSF" id="PIRSF026649">
    <property type="entry name" value="MsbB"/>
    <property type="match status" value="1"/>
</dbReference>
<evidence type="ECO:0000313" key="10">
    <source>
        <dbReference type="EMBL" id="KKO09108.1"/>
    </source>
</evidence>
<reference evidence="10" key="1">
    <citation type="journal article" date="2015" name="Nature">
        <title>Complex archaea that bridge the gap between prokaryotes and eukaryotes.</title>
        <authorList>
            <person name="Spang A."/>
            <person name="Saw J.H."/>
            <person name="Jorgensen S.L."/>
            <person name="Zaremba-Niedzwiedzka K."/>
            <person name="Martijn J."/>
            <person name="Lind A.E."/>
            <person name="van Eijk R."/>
            <person name="Schleper C."/>
            <person name="Guy L."/>
            <person name="Ettema T.J."/>
        </authorList>
    </citation>
    <scope>NUCLEOTIDE SEQUENCE</scope>
</reference>
<evidence type="ECO:0000256" key="3">
    <source>
        <dbReference type="ARBA" id="ARBA00022519"/>
    </source>
</evidence>
<keyword evidence="4" id="KW-0808">Transferase</keyword>
<keyword evidence="2" id="KW-1003">Cell membrane</keyword>
<sequence length="321" mass="36810">MGRPAQQDAKPGDFLGPRYWPTWLGYGFIWCIARLPFSWQMAIGRTLGLISYKLARSRRHICEVNIALCFPELSGAEQQKLVRDTFISNGIGVMEIGLAWCRNPEDFRDRVTATGLENLVAAQAKGKGVLLVSAHFSTIEFVGCLMSLLHPFDVTYRYHKNPLFDALMKRGRQRLYGAVIERREVRHALRRLKEGHVVWYAADQDYGAKYSVFVDFFGTKAATITATQKFASFNNSPVIFLSHYRNPDNASYHLYFSEPLADYPSGDEHIDARRINELIEEAIRKEPAQYIWLHRRFKSRPPGMPDLYRRKADSPAGSDRE</sequence>
<evidence type="ECO:0000256" key="4">
    <source>
        <dbReference type="ARBA" id="ARBA00022679"/>
    </source>
</evidence>
<comment type="subcellular location">
    <subcellularLocation>
        <location evidence="1">Cell inner membrane</location>
    </subcellularLocation>
</comment>
<dbReference type="CDD" id="cd07984">
    <property type="entry name" value="LPLAT_LABLAT-like"/>
    <property type="match status" value="1"/>
</dbReference>
<evidence type="ECO:0008006" key="11">
    <source>
        <dbReference type="Google" id="ProtNLM"/>
    </source>
</evidence>
<keyword evidence="7" id="KW-1133">Transmembrane helix</keyword>
<dbReference type="GO" id="GO:0009245">
    <property type="term" value="P:lipid A biosynthetic process"/>
    <property type="evidence" value="ECO:0007669"/>
    <property type="project" value="InterPro"/>
</dbReference>
<dbReference type="GO" id="GO:0005886">
    <property type="term" value="C:plasma membrane"/>
    <property type="evidence" value="ECO:0007669"/>
    <property type="project" value="UniProtKB-SubCell"/>
</dbReference>
<dbReference type="GO" id="GO:0009103">
    <property type="term" value="P:lipopolysaccharide biosynthetic process"/>
    <property type="evidence" value="ECO:0007669"/>
    <property type="project" value="UniProtKB-KW"/>
</dbReference>
<dbReference type="HAMAP" id="MF_01942">
    <property type="entry name" value="Lipid_A_LpxL_LpxP"/>
    <property type="match status" value="1"/>
</dbReference>
<evidence type="ECO:0000256" key="7">
    <source>
        <dbReference type="ARBA" id="ARBA00022989"/>
    </source>
</evidence>
<keyword evidence="5" id="KW-0812">Transmembrane</keyword>
<keyword evidence="9" id="KW-0012">Acyltransferase</keyword>
<evidence type="ECO:0000256" key="6">
    <source>
        <dbReference type="ARBA" id="ARBA00022985"/>
    </source>
</evidence>
<dbReference type="AlphaFoldDB" id="A0A0F9W9U0"/>
<dbReference type="NCBIfam" id="TIGR02207">
    <property type="entry name" value="lipid_A_htrB"/>
    <property type="match status" value="1"/>
</dbReference>
<dbReference type="PANTHER" id="PTHR30606:SF9">
    <property type="entry name" value="LIPID A BIOSYNTHESIS LAUROYLTRANSFERASE"/>
    <property type="match status" value="1"/>
</dbReference>
<dbReference type="PANTHER" id="PTHR30606">
    <property type="entry name" value="LIPID A BIOSYNTHESIS LAUROYL ACYLTRANSFERASE"/>
    <property type="match status" value="1"/>
</dbReference>
<organism evidence="10">
    <name type="scientific">marine sediment metagenome</name>
    <dbReference type="NCBI Taxonomy" id="412755"/>
    <lineage>
        <taxon>unclassified sequences</taxon>
        <taxon>metagenomes</taxon>
        <taxon>ecological metagenomes</taxon>
    </lineage>
</organism>
<keyword evidence="3" id="KW-0997">Cell inner membrane</keyword>
<evidence type="ECO:0000256" key="9">
    <source>
        <dbReference type="ARBA" id="ARBA00023315"/>
    </source>
</evidence>
<name>A0A0F9W9U0_9ZZZZ</name>
<keyword evidence="8" id="KW-0472">Membrane</keyword>